<dbReference type="PROSITE" id="PS50043">
    <property type="entry name" value="HTH_LUXR_2"/>
    <property type="match status" value="1"/>
</dbReference>
<dbReference type="GO" id="GO:0006355">
    <property type="term" value="P:regulation of DNA-templated transcription"/>
    <property type="evidence" value="ECO:0007669"/>
    <property type="project" value="InterPro"/>
</dbReference>
<keyword evidence="1" id="KW-0547">Nucleotide-binding</keyword>
<accession>A0A9X3N7U4</accession>
<dbReference type="InterPro" id="IPR011990">
    <property type="entry name" value="TPR-like_helical_dom_sf"/>
</dbReference>
<dbReference type="SMART" id="SM00421">
    <property type="entry name" value="HTH_LUXR"/>
    <property type="match status" value="1"/>
</dbReference>
<dbReference type="InterPro" id="IPR041664">
    <property type="entry name" value="AAA_16"/>
</dbReference>
<dbReference type="GO" id="GO:0004016">
    <property type="term" value="F:adenylate cyclase activity"/>
    <property type="evidence" value="ECO:0007669"/>
    <property type="project" value="TreeGrafter"/>
</dbReference>
<comment type="caution">
    <text evidence="4">The sequence shown here is derived from an EMBL/GenBank/DDBJ whole genome shotgun (WGS) entry which is preliminary data.</text>
</comment>
<dbReference type="PANTHER" id="PTHR16305:SF28">
    <property type="entry name" value="GUANYLATE CYCLASE DOMAIN-CONTAINING PROTEIN"/>
    <property type="match status" value="1"/>
</dbReference>
<dbReference type="GO" id="GO:0005737">
    <property type="term" value="C:cytoplasm"/>
    <property type="evidence" value="ECO:0007669"/>
    <property type="project" value="TreeGrafter"/>
</dbReference>
<dbReference type="EMBL" id="JAPDDP010000021">
    <property type="protein sequence ID" value="MDA0181343.1"/>
    <property type="molecule type" value="Genomic_DNA"/>
</dbReference>
<dbReference type="SMART" id="SM00382">
    <property type="entry name" value="AAA"/>
    <property type="match status" value="1"/>
</dbReference>
<name>A0A9X3N7U4_9ACTN</name>
<dbReference type="InterPro" id="IPR027417">
    <property type="entry name" value="P-loop_NTPase"/>
</dbReference>
<keyword evidence="5" id="KW-1185">Reference proteome</keyword>
<dbReference type="Pfam" id="PF00196">
    <property type="entry name" value="GerE"/>
    <property type="match status" value="1"/>
</dbReference>
<dbReference type="PANTHER" id="PTHR16305">
    <property type="entry name" value="TESTICULAR SOLUBLE ADENYLYL CYCLASE"/>
    <property type="match status" value="1"/>
</dbReference>
<dbReference type="GO" id="GO:0003677">
    <property type="term" value="F:DNA binding"/>
    <property type="evidence" value="ECO:0007669"/>
    <property type="project" value="InterPro"/>
</dbReference>
<dbReference type="SUPFAM" id="SSF46894">
    <property type="entry name" value="C-terminal effector domain of the bipartite response regulators"/>
    <property type="match status" value="1"/>
</dbReference>
<evidence type="ECO:0000256" key="1">
    <source>
        <dbReference type="ARBA" id="ARBA00022741"/>
    </source>
</evidence>
<protein>
    <submittedName>
        <fullName evidence="4">LuxR C-terminal-related transcriptional regulator</fullName>
    </submittedName>
</protein>
<dbReference type="SUPFAM" id="SSF52540">
    <property type="entry name" value="P-loop containing nucleoside triphosphate hydrolases"/>
    <property type="match status" value="1"/>
</dbReference>
<evidence type="ECO:0000313" key="4">
    <source>
        <dbReference type="EMBL" id="MDA0181343.1"/>
    </source>
</evidence>
<feature type="domain" description="HTH luxR-type" evidence="3">
    <location>
        <begin position="825"/>
        <end position="890"/>
    </location>
</feature>
<dbReference type="InterPro" id="IPR003593">
    <property type="entry name" value="AAA+_ATPase"/>
</dbReference>
<evidence type="ECO:0000259" key="3">
    <source>
        <dbReference type="PROSITE" id="PS50043"/>
    </source>
</evidence>
<dbReference type="SUPFAM" id="SSF48452">
    <property type="entry name" value="TPR-like"/>
    <property type="match status" value="1"/>
</dbReference>
<sequence length="893" mass="96494">MGRELEMAALGEVFADAADGTPQVVLIEGEAGIGKTTLVERFLERCGEDRILRASGEETERGVSFAIVDQLMRSAGAGTVDVLGAGDHLTVGLELIELLGASDGGRRTVVVIDDAHLADEASVRALLFCARRLSESATLFVLVVRGSAAVALPEGWLKLADESVLRPRPLLADDARSLAEETGVALTAGAAERLVEHTGGNPLHLRAVLRELPATGSWLHDDRSLPVPRRYAQLVDVQLRRFPDDVVALLHTLAVLGVRAQLHAVLELAELADPLPTIDRAVDTGLVAVAEREDGTWLVFTHPLTRAAVHEAMPHARREQLHRAAAELAPSAEAALHHRVEATAGADDALLAELEAAARAYSARGAWAGAIRALLAARRVATDPSDRERLTLDAIETLMYSGDGGAARRLADHSELPDSVRRDTVWAYLAMFAGDLDVAEQRLDRAWAARGEDPRLAATIAQRRAFLASSRLRGEEAIEWAERAIAMLPGDPGTAMLATPSLANGLAFAGRIDEAHATLDRWLMDRDAPAPGSGYVLLTLKARLLEAQGEIRSAEDLFARASDVGLKEGLLVVAGMALAGHTRVQFLAGAWDDAVVSAQRAVAVATESEDRWVLAQAQWAASLVATARGDLESVQRLAAVVVAERAEFERHTALQALFAAQVAAAQERPADVLEHLRPVVALQADFTVLPWQHLHAHALVDLERLDEASAFIDEAAALATARRYPLLAARLLHARARVAIARHGDGATEAFEAARELLESLEMPYERAIVALAHAQLLRREGRRRVASELLLEARKTFTALSAQPALRRCEQELTACGLRPAVRSTRDYARLTPQETAVTRLVVAGMTNREVAKELMLSAKTVEFHLRNVYLKLGVRSRTELRGRARGNDIQL</sequence>
<dbReference type="InterPro" id="IPR000792">
    <property type="entry name" value="Tscrpt_reg_LuxR_C"/>
</dbReference>
<evidence type="ECO:0000313" key="5">
    <source>
        <dbReference type="Proteomes" id="UP001147653"/>
    </source>
</evidence>
<dbReference type="CDD" id="cd06170">
    <property type="entry name" value="LuxR_C_like"/>
    <property type="match status" value="1"/>
</dbReference>
<dbReference type="Proteomes" id="UP001147653">
    <property type="component" value="Unassembled WGS sequence"/>
</dbReference>
<dbReference type="AlphaFoldDB" id="A0A9X3N7U4"/>
<dbReference type="PRINTS" id="PR00038">
    <property type="entry name" value="HTHLUXR"/>
</dbReference>
<organism evidence="4 5">
    <name type="scientific">Solirubrobacter phytolaccae</name>
    <dbReference type="NCBI Taxonomy" id="1404360"/>
    <lineage>
        <taxon>Bacteria</taxon>
        <taxon>Bacillati</taxon>
        <taxon>Actinomycetota</taxon>
        <taxon>Thermoleophilia</taxon>
        <taxon>Solirubrobacterales</taxon>
        <taxon>Solirubrobacteraceae</taxon>
        <taxon>Solirubrobacter</taxon>
    </lineage>
</organism>
<dbReference type="InterPro" id="IPR036388">
    <property type="entry name" value="WH-like_DNA-bd_sf"/>
</dbReference>
<dbReference type="GO" id="GO:0005524">
    <property type="term" value="F:ATP binding"/>
    <property type="evidence" value="ECO:0007669"/>
    <property type="project" value="UniProtKB-KW"/>
</dbReference>
<gene>
    <name evidence="4" type="ORF">OJ997_13640</name>
</gene>
<dbReference type="PROSITE" id="PS00622">
    <property type="entry name" value="HTH_LUXR_1"/>
    <property type="match status" value="1"/>
</dbReference>
<dbReference type="Gene3D" id="3.40.50.300">
    <property type="entry name" value="P-loop containing nucleotide triphosphate hydrolases"/>
    <property type="match status" value="1"/>
</dbReference>
<dbReference type="Pfam" id="PF13191">
    <property type="entry name" value="AAA_16"/>
    <property type="match status" value="1"/>
</dbReference>
<proteinExistence type="predicted"/>
<reference evidence="4" key="1">
    <citation type="submission" date="2022-10" db="EMBL/GenBank/DDBJ databases">
        <title>The WGS of Solirubrobacter phytolaccae KCTC 29190.</title>
        <authorList>
            <person name="Jiang Z."/>
        </authorList>
    </citation>
    <scope>NUCLEOTIDE SEQUENCE</scope>
    <source>
        <strain evidence="4">KCTC 29190</strain>
    </source>
</reference>
<dbReference type="RefSeq" id="WP_270025657.1">
    <property type="nucleotide sequence ID" value="NZ_JAPDDP010000021.1"/>
</dbReference>
<evidence type="ECO:0000256" key="2">
    <source>
        <dbReference type="ARBA" id="ARBA00022840"/>
    </source>
</evidence>
<dbReference type="InterPro" id="IPR016032">
    <property type="entry name" value="Sig_transdc_resp-reg_C-effctor"/>
</dbReference>
<keyword evidence="2" id="KW-0067">ATP-binding</keyword>
<dbReference type="Gene3D" id="1.10.10.10">
    <property type="entry name" value="Winged helix-like DNA-binding domain superfamily/Winged helix DNA-binding domain"/>
    <property type="match status" value="1"/>
</dbReference>